<dbReference type="EMBL" id="JAGMUU010000019">
    <property type="protein sequence ID" value="KAH7131598.1"/>
    <property type="molecule type" value="Genomic_DNA"/>
</dbReference>
<accession>A0A9P9IQP0</accession>
<dbReference type="PANTHER" id="PTHR24148">
    <property type="entry name" value="ANKYRIN REPEAT DOMAIN-CONTAINING PROTEIN 39 HOMOLOG-RELATED"/>
    <property type="match status" value="1"/>
</dbReference>
<dbReference type="PANTHER" id="PTHR24148:SF73">
    <property type="entry name" value="HET DOMAIN PROTEIN (AFU_ORTHOLOGUE AFUA_8G01020)"/>
    <property type="match status" value="1"/>
</dbReference>
<comment type="caution">
    <text evidence="4">The sequence shown here is derived from an EMBL/GenBank/DDBJ whole genome shotgun (WGS) entry which is preliminary data.</text>
</comment>
<evidence type="ECO:0000256" key="2">
    <source>
        <dbReference type="SAM" id="MobiDB-lite"/>
    </source>
</evidence>
<name>A0A9P9IQP0_9HYPO</name>
<feature type="region of interest" description="Disordered" evidence="2">
    <location>
        <begin position="812"/>
        <end position="836"/>
    </location>
</feature>
<dbReference type="InterPro" id="IPR010730">
    <property type="entry name" value="HET"/>
</dbReference>
<dbReference type="InterPro" id="IPR052895">
    <property type="entry name" value="HetReg/Transcr_Mod"/>
</dbReference>
<sequence>MELTYDQLNHSSTYVRLVKILPAAPAAEEKPWYSCTNIRCELFTTPLEHAPDFEALSYEWGSQPAKDEVSITVNSQTVLGRPNAAYALAALRTDEPRIVWIDVLCINQGNDEEKNHQVKLMGDIYRRATRVLVWLGRSQLEPGSMVTDALKLVKILGQETPYSDLPSPPPTQHTNEQAGFSSWVKAIVREHTSHEAASRSKSVRESYTSLVRGRRDWVTWRWQLWEDYCAKRQHYQYLRQWFLERFKELKLAGHDDFIREKVKDLPNLRAFQAQQQQELLVLEAQSSGSNLQLDAHRAPAVLALRDEQLKTLASLWHHQKTQMLELSAVENPDQLSEEELKLEEWLGFSRHTSPEAISMSDAINQVLEGMGRLQRVVLARDKALSNCHCLSEEASKFRLGLTRNILEFKKQHLAQLKSVEVDQRRQLSALRQELHSWQLLEDDQDEELRELEEMEDQQLRRYISDWDGAHERAFQQGDEDRRCIEAVHFDEMADYVEDHLKRLQDLQNSHCLRCSEAALPRLGQTPLLSEEGVQILHAANSCRRKAHLLRLKLRYTTLKLTLLELLSKQYQKWKIGLYDHARSLLTATEDRRRTATEWTNLRLELTQHWYEWREAEAKEWISTLAWHTLMGEAKECLATPLLGLESVCRLSYWRRLWIVQEVLLAKQAVLYFGDEERTTCDWKMLTMARENLEKIPDSWQIDSVIASRLDSVRASLPFQLDGLKARRKEWWSLLHLVKITENSLCRDPRDKIYGLLGIANDVQGRPIEINYSKTKTLGEVYHDVTQWHQSLYGSQEGCASLVKFSQAVQASFTGHGDQSDPKKPPFPAVKPPNASLQQGFQCKGSLHGSIMDIEPLLENHILLKTRGRDRICVILDYLNTASDYQSRVALEQELLRLDSILTDFNVRGTSLVYSRGDACDYSAPKRVIQDQALAISGKTRKRNKPHFFIAGQGTFGIASSTIRDADVLCQFSDTNVAVVLRRINNQYTVVSKAILSSSRDPAPPVIAPSVVVVFGEAALQGLTVPFGMSKKHKYREPLCIQESSFGWHDFITHGITTLVAPKSTCRRAPAVTPAPKNKDLFYTADGGEDIRIGILKGGEPFLPHVGKLINRGKAISMYEYWQLNRRKWELQQAYLEK</sequence>
<feature type="domain" description="Heterokaryon incompatibility" evidence="3">
    <location>
        <begin position="53"/>
        <end position="160"/>
    </location>
</feature>
<evidence type="ECO:0000256" key="1">
    <source>
        <dbReference type="SAM" id="Coils"/>
    </source>
</evidence>
<organism evidence="4 5">
    <name type="scientific">Dactylonectria estremocensis</name>
    <dbReference type="NCBI Taxonomy" id="1079267"/>
    <lineage>
        <taxon>Eukaryota</taxon>
        <taxon>Fungi</taxon>
        <taxon>Dikarya</taxon>
        <taxon>Ascomycota</taxon>
        <taxon>Pezizomycotina</taxon>
        <taxon>Sordariomycetes</taxon>
        <taxon>Hypocreomycetidae</taxon>
        <taxon>Hypocreales</taxon>
        <taxon>Nectriaceae</taxon>
        <taxon>Dactylonectria</taxon>
    </lineage>
</organism>
<keyword evidence="1" id="KW-0175">Coiled coil</keyword>
<evidence type="ECO:0000313" key="5">
    <source>
        <dbReference type="Proteomes" id="UP000717696"/>
    </source>
</evidence>
<gene>
    <name evidence="4" type="ORF">B0J13DRAFT_642410</name>
</gene>
<protein>
    <recommendedName>
        <fullName evidence="3">Heterokaryon incompatibility domain-containing protein</fullName>
    </recommendedName>
</protein>
<reference evidence="4" key="1">
    <citation type="journal article" date="2021" name="Nat. Commun.">
        <title>Genetic determinants of endophytism in the Arabidopsis root mycobiome.</title>
        <authorList>
            <person name="Mesny F."/>
            <person name="Miyauchi S."/>
            <person name="Thiergart T."/>
            <person name="Pickel B."/>
            <person name="Atanasova L."/>
            <person name="Karlsson M."/>
            <person name="Huettel B."/>
            <person name="Barry K.W."/>
            <person name="Haridas S."/>
            <person name="Chen C."/>
            <person name="Bauer D."/>
            <person name="Andreopoulos W."/>
            <person name="Pangilinan J."/>
            <person name="LaButti K."/>
            <person name="Riley R."/>
            <person name="Lipzen A."/>
            <person name="Clum A."/>
            <person name="Drula E."/>
            <person name="Henrissat B."/>
            <person name="Kohler A."/>
            <person name="Grigoriev I.V."/>
            <person name="Martin F.M."/>
            <person name="Hacquard S."/>
        </authorList>
    </citation>
    <scope>NUCLEOTIDE SEQUENCE</scope>
    <source>
        <strain evidence="4">MPI-CAGE-AT-0021</strain>
    </source>
</reference>
<evidence type="ECO:0000259" key="3">
    <source>
        <dbReference type="Pfam" id="PF06985"/>
    </source>
</evidence>
<proteinExistence type="predicted"/>
<dbReference type="AlphaFoldDB" id="A0A9P9IQP0"/>
<keyword evidence="5" id="KW-1185">Reference proteome</keyword>
<feature type="coiled-coil region" evidence="1">
    <location>
        <begin position="413"/>
        <end position="461"/>
    </location>
</feature>
<dbReference type="Pfam" id="PF06985">
    <property type="entry name" value="HET"/>
    <property type="match status" value="1"/>
</dbReference>
<dbReference type="OrthoDB" id="3553147at2759"/>
<evidence type="ECO:0000313" key="4">
    <source>
        <dbReference type="EMBL" id="KAH7131598.1"/>
    </source>
</evidence>
<dbReference type="Proteomes" id="UP000717696">
    <property type="component" value="Unassembled WGS sequence"/>
</dbReference>